<feature type="region of interest" description="Disordered" evidence="1">
    <location>
        <begin position="163"/>
        <end position="189"/>
    </location>
</feature>
<dbReference type="EMBL" id="ML210749">
    <property type="protein sequence ID" value="TFK16543.1"/>
    <property type="molecule type" value="Genomic_DNA"/>
</dbReference>
<evidence type="ECO:0000313" key="3">
    <source>
        <dbReference type="Proteomes" id="UP000307440"/>
    </source>
</evidence>
<sequence>MENNERDVNWWVVEAKGVKAVQDDRIKLAMISALAARKAAAAATSTPTPTTNTSESPRYPTSISTTNATTKNAGSSPSSTRVGSAKRKNVPVEVVPGASGSKRTRVGYGDPVSGTRGRGGGRNAHRKAETKRGGSGRGAGKRERYFTVGEDGFKMQADVIELGSSESESGSGSDSESGDASVDAGVDEDDGVVFVPVGGRRRFGAGRESAGSSSAEEAMDVDFGPATSANAVVAGQKDEEQEAETLSTFRPVEGENVFGISAAEAAALGLPNASATTLVFLPAHETLCLLGTFAVGVVHGCVDLFGTRVGVEGRGGGGVRVHKVFAPSSAPLPVLKAAFANKRSRGGGHVLDRSVFGALPLSVRSVVQPEDPFWKAGVVIAVQTL</sequence>
<organism evidence="2 3">
    <name type="scientific">Coprinopsis marcescibilis</name>
    <name type="common">Agaric fungus</name>
    <name type="synonym">Psathyrella marcescibilis</name>
    <dbReference type="NCBI Taxonomy" id="230819"/>
    <lineage>
        <taxon>Eukaryota</taxon>
        <taxon>Fungi</taxon>
        <taxon>Dikarya</taxon>
        <taxon>Basidiomycota</taxon>
        <taxon>Agaricomycotina</taxon>
        <taxon>Agaricomycetes</taxon>
        <taxon>Agaricomycetidae</taxon>
        <taxon>Agaricales</taxon>
        <taxon>Agaricineae</taxon>
        <taxon>Psathyrellaceae</taxon>
        <taxon>Coprinopsis</taxon>
    </lineage>
</organism>
<proteinExistence type="predicted"/>
<protein>
    <submittedName>
        <fullName evidence="2">Uncharacterized protein</fullName>
    </submittedName>
</protein>
<feature type="compositionally biased region" description="Polar residues" evidence="1">
    <location>
        <begin position="59"/>
        <end position="82"/>
    </location>
</feature>
<name>A0A5C3KAA6_COPMA</name>
<dbReference type="Proteomes" id="UP000307440">
    <property type="component" value="Unassembled WGS sequence"/>
</dbReference>
<keyword evidence="3" id="KW-1185">Reference proteome</keyword>
<feature type="non-terminal residue" evidence="2">
    <location>
        <position position="385"/>
    </location>
</feature>
<evidence type="ECO:0000256" key="1">
    <source>
        <dbReference type="SAM" id="MobiDB-lite"/>
    </source>
</evidence>
<dbReference type="AlphaFoldDB" id="A0A5C3KAA6"/>
<feature type="compositionally biased region" description="Low complexity" evidence="1">
    <location>
        <begin position="40"/>
        <end position="57"/>
    </location>
</feature>
<feature type="compositionally biased region" description="Low complexity" evidence="1">
    <location>
        <begin position="163"/>
        <end position="184"/>
    </location>
</feature>
<feature type="region of interest" description="Disordered" evidence="1">
    <location>
        <begin position="40"/>
        <end position="144"/>
    </location>
</feature>
<dbReference type="OrthoDB" id="2405412at2759"/>
<gene>
    <name evidence="2" type="ORF">FA15DRAFT_698729</name>
</gene>
<dbReference type="STRING" id="230819.A0A5C3KAA6"/>
<evidence type="ECO:0000313" key="2">
    <source>
        <dbReference type="EMBL" id="TFK16543.1"/>
    </source>
</evidence>
<accession>A0A5C3KAA6</accession>
<reference evidence="2 3" key="1">
    <citation type="journal article" date="2019" name="Nat. Ecol. Evol.">
        <title>Megaphylogeny resolves global patterns of mushroom evolution.</title>
        <authorList>
            <person name="Varga T."/>
            <person name="Krizsan K."/>
            <person name="Foldi C."/>
            <person name="Dima B."/>
            <person name="Sanchez-Garcia M."/>
            <person name="Sanchez-Ramirez S."/>
            <person name="Szollosi G.J."/>
            <person name="Szarkandi J.G."/>
            <person name="Papp V."/>
            <person name="Albert L."/>
            <person name="Andreopoulos W."/>
            <person name="Angelini C."/>
            <person name="Antonin V."/>
            <person name="Barry K.W."/>
            <person name="Bougher N.L."/>
            <person name="Buchanan P."/>
            <person name="Buyck B."/>
            <person name="Bense V."/>
            <person name="Catcheside P."/>
            <person name="Chovatia M."/>
            <person name="Cooper J."/>
            <person name="Damon W."/>
            <person name="Desjardin D."/>
            <person name="Finy P."/>
            <person name="Geml J."/>
            <person name="Haridas S."/>
            <person name="Hughes K."/>
            <person name="Justo A."/>
            <person name="Karasinski D."/>
            <person name="Kautmanova I."/>
            <person name="Kiss B."/>
            <person name="Kocsube S."/>
            <person name="Kotiranta H."/>
            <person name="LaButti K.M."/>
            <person name="Lechner B.E."/>
            <person name="Liimatainen K."/>
            <person name="Lipzen A."/>
            <person name="Lukacs Z."/>
            <person name="Mihaltcheva S."/>
            <person name="Morgado L.N."/>
            <person name="Niskanen T."/>
            <person name="Noordeloos M.E."/>
            <person name="Ohm R.A."/>
            <person name="Ortiz-Santana B."/>
            <person name="Ovrebo C."/>
            <person name="Racz N."/>
            <person name="Riley R."/>
            <person name="Savchenko A."/>
            <person name="Shiryaev A."/>
            <person name="Soop K."/>
            <person name="Spirin V."/>
            <person name="Szebenyi C."/>
            <person name="Tomsovsky M."/>
            <person name="Tulloss R.E."/>
            <person name="Uehling J."/>
            <person name="Grigoriev I.V."/>
            <person name="Vagvolgyi C."/>
            <person name="Papp T."/>
            <person name="Martin F.M."/>
            <person name="Miettinen O."/>
            <person name="Hibbett D.S."/>
            <person name="Nagy L.G."/>
        </authorList>
    </citation>
    <scope>NUCLEOTIDE SEQUENCE [LARGE SCALE GENOMIC DNA]</scope>
    <source>
        <strain evidence="2 3">CBS 121175</strain>
    </source>
</reference>